<gene>
    <name evidence="6" type="primary">tadA</name>
    <name evidence="8" type="ORF">KQI86_19650</name>
</gene>
<keyword evidence="4 6" id="KW-0378">Hydrolase</keyword>
<comment type="function">
    <text evidence="6">Catalyzes the deamination of adenosine to inosine at the wobble position 34 of tRNA(Arg2).</text>
</comment>
<dbReference type="EMBL" id="JAHLQF010000007">
    <property type="protein sequence ID" value="MBU5486516.1"/>
    <property type="molecule type" value="Genomic_DNA"/>
</dbReference>
<dbReference type="RefSeq" id="WP_216441121.1">
    <property type="nucleotide sequence ID" value="NZ_JAHLQF010000007.1"/>
</dbReference>
<dbReference type="PANTHER" id="PTHR11079">
    <property type="entry name" value="CYTOSINE DEAMINASE FAMILY MEMBER"/>
    <property type="match status" value="1"/>
</dbReference>
<comment type="catalytic activity">
    <reaction evidence="6">
        <text>adenosine(34) in tRNA + H2O + H(+) = inosine(34) in tRNA + NH4(+)</text>
        <dbReference type="Rhea" id="RHEA:43168"/>
        <dbReference type="Rhea" id="RHEA-COMP:10373"/>
        <dbReference type="Rhea" id="RHEA-COMP:10374"/>
        <dbReference type="ChEBI" id="CHEBI:15377"/>
        <dbReference type="ChEBI" id="CHEBI:15378"/>
        <dbReference type="ChEBI" id="CHEBI:28938"/>
        <dbReference type="ChEBI" id="CHEBI:74411"/>
        <dbReference type="ChEBI" id="CHEBI:82852"/>
        <dbReference type="EC" id="3.5.4.33"/>
    </reaction>
</comment>
<evidence type="ECO:0000256" key="4">
    <source>
        <dbReference type="ARBA" id="ARBA00022801"/>
    </source>
</evidence>
<organism evidence="8 9">
    <name type="scientific">Clostridium mobile</name>
    <dbReference type="NCBI Taxonomy" id="2841512"/>
    <lineage>
        <taxon>Bacteria</taxon>
        <taxon>Bacillati</taxon>
        <taxon>Bacillota</taxon>
        <taxon>Clostridia</taxon>
        <taxon>Eubacteriales</taxon>
        <taxon>Clostridiaceae</taxon>
        <taxon>Clostridium</taxon>
    </lineage>
</organism>
<evidence type="ECO:0000256" key="2">
    <source>
        <dbReference type="ARBA" id="ARBA00011738"/>
    </source>
</evidence>
<evidence type="ECO:0000259" key="7">
    <source>
        <dbReference type="PROSITE" id="PS51747"/>
    </source>
</evidence>
<accession>A0ABS6EMR2</accession>
<comment type="subunit">
    <text evidence="2 6">Homodimer.</text>
</comment>
<dbReference type="Pfam" id="PF00383">
    <property type="entry name" value="dCMP_cyt_deam_1"/>
    <property type="match status" value="1"/>
</dbReference>
<feature type="binding site" evidence="6">
    <location>
        <position position="51"/>
    </location>
    <ligand>
        <name>Zn(2+)</name>
        <dbReference type="ChEBI" id="CHEBI:29105"/>
        <note>catalytic</note>
    </ligand>
</feature>
<dbReference type="PANTHER" id="PTHR11079:SF202">
    <property type="entry name" value="TRNA-SPECIFIC ADENOSINE DEAMINASE"/>
    <property type="match status" value="1"/>
</dbReference>
<comment type="similarity">
    <text evidence="1">Belongs to the cytidine and deoxycytidylate deaminase family. ADAT2 subfamily.</text>
</comment>
<evidence type="ECO:0000256" key="3">
    <source>
        <dbReference type="ARBA" id="ARBA00022723"/>
    </source>
</evidence>
<feature type="active site" description="Proton donor" evidence="6">
    <location>
        <position position="53"/>
    </location>
</feature>
<keyword evidence="9" id="KW-1185">Reference proteome</keyword>
<sequence length="148" mass="16610">MSEFFMHYALEEARKAKKLGEVPVGAVIVKDDVIIGKGHNMIETLKDSTAHAEMIAIKNASNFLGNWRLNGCEMYVTLEPCPMCAGAIIHSRLKGVYIGTFEPNAGACGSAINILQNRYLKTYVDVKWLYMEECSILLEDFFKSKRIN</sequence>
<feature type="domain" description="CMP/dCMP-type deaminase" evidence="7">
    <location>
        <begin position="1"/>
        <end position="122"/>
    </location>
</feature>
<comment type="caution">
    <text evidence="8">The sequence shown here is derived from an EMBL/GenBank/DDBJ whole genome shotgun (WGS) entry which is preliminary data.</text>
</comment>
<dbReference type="EC" id="3.5.4.33" evidence="6"/>
<evidence type="ECO:0000313" key="9">
    <source>
        <dbReference type="Proteomes" id="UP000726170"/>
    </source>
</evidence>
<dbReference type="InterPro" id="IPR028883">
    <property type="entry name" value="tRNA_aden_deaminase"/>
</dbReference>
<proteinExistence type="inferred from homology"/>
<dbReference type="PROSITE" id="PS00903">
    <property type="entry name" value="CYT_DCMP_DEAMINASES_1"/>
    <property type="match status" value="1"/>
</dbReference>
<dbReference type="HAMAP" id="MF_00972">
    <property type="entry name" value="tRNA_aden_deaminase"/>
    <property type="match status" value="1"/>
</dbReference>
<protein>
    <recommendedName>
        <fullName evidence="6">tRNA-specific adenosine deaminase</fullName>
        <ecNumber evidence="6">3.5.4.33</ecNumber>
    </recommendedName>
</protein>
<evidence type="ECO:0000256" key="6">
    <source>
        <dbReference type="HAMAP-Rule" id="MF_00972"/>
    </source>
</evidence>
<evidence type="ECO:0000313" key="8">
    <source>
        <dbReference type="EMBL" id="MBU5486516.1"/>
    </source>
</evidence>
<evidence type="ECO:0000256" key="5">
    <source>
        <dbReference type="ARBA" id="ARBA00022833"/>
    </source>
</evidence>
<keyword evidence="3 6" id="KW-0479">Metal-binding</keyword>
<keyword evidence="5 6" id="KW-0862">Zinc</keyword>
<feature type="binding site" evidence="6">
    <location>
        <position position="81"/>
    </location>
    <ligand>
        <name>Zn(2+)</name>
        <dbReference type="ChEBI" id="CHEBI:29105"/>
        <note>catalytic</note>
    </ligand>
</feature>
<feature type="binding site" evidence="6">
    <location>
        <position position="84"/>
    </location>
    <ligand>
        <name>Zn(2+)</name>
        <dbReference type="ChEBI" id="CHEBI:29105"/>
        <note>catalytic</note>
    </ligand>
</feature>
<name>A0ABS6EMR2_9CLOT</name>
<dbReference type="InterPro" id="IPR002125">
    <property type="entry name" value="CMP_dCMP_dom"/>
</dbReference>
<dbReference type="CDD" id="cd01285">
    <property type="entry name" value="nucleoside_deaminase"/>
    <property type="match status" value="1"/>
</dbReference>
<keyword evidence="6" id="KW-0819">tRNA processing</keyword>
<reference evidence="8 9" key="1">
    <citation type="submission" date="2021-06" db="EMBL/GenBank/DDBJ databases">
        <authorList>
            <person name="Sun Q."/>
            <person name="Li D."/>
        </authorList>
    </citation>
    <scope>NUCLEOTIDE SEQUENCE [LARGE SCALE GENOMIC DNA]</scope>
    <source>
        <strain evidence="8 9">MSJ-11</strain>
    </source>
</reference>
<dbReference type="Proteomes" id="UP000726170">
    <property type="component" value="Unassembled WGS sequence"/>
</dbReference>
<comment type="cofactor">
    <cofactor evidence="6">
        <name>Zn(2+)</name>
        <dbReference type="ChEBI" id="CHEBI:29105"/>
    </cofactor>
    <text evidence="6">Binds 1 zinc ion per subunit.</text>
</comment>
<evidence type="ECO:0000256" key="1">
    <source>
        <dbReference type="ARBA" id="ARBA00010669"/>
    </source>
</evidence>
<dbReference type="PROSITE" id="PS51747">
    <property type="entry name" value="CYT_DCMP_DEAMINASES_2"/>
    <property type="match status" value="1"/>
</dbReference>
<dbReference type="InterPro" id="IPR016192">
    <property type="entry name" value="APOBEC/CMP_deaminase_Zn-bd"/>
</dbReference>